<dbReference type="SUPFAM" id="SSF55979">
    <property type="entry name" value="DNA clamp"/>
    <property type="match status" value="3"/>
</dbReference>
<keyword evidence="7 10" id="KW-0235">DNA replication</keyword>
<dbReference type="RefSeq" id="WP_010259728.1">
    <property type="nucleotide sequence ID" value="NZ_CAEG01000003.1"/>
</dbReference>
<keyword evidence="15" id="KW-1185">Reference proteome</keyword>
<evidence type="ECO:0000259" key="11">
    <source>
        <dbReference type="Pfam" id="PF00712"/>
    </source>
</evidence>
<evidence type="ECO:0000256" key="9">
    <source>
        <dbReference type="ARBA" id="ARBA00023125"/>
    </source>
</evidence>
<dbReference type="NCBIfam" id="TIGR00663">
    <property type="entry name" value="dnan"/>
    <property type="match status" value="1"/>
</dbReference>
<dbReference type="SMART" id="SM00480">
    <property type="entry name" value="POL3Bc"/>
    <property type="match status" value="1"/>
</dbReference>
<sequence>MKFSVSSSALLSLLATTGKVISNKNTLPILDYFLLELSGNTLQVTTSDLETTLVGQIEVDSVEREGTIAAPAKLMLDSLKEFPELPLTIEVNDKNWEITINWKSGSLSIPGASAISYPAVPVLSAEKKELSLNVDTLVNGINKTIFATADDELRPVMNGIYINLAPNVLTFVGTDAHKLVKYEAETENEVTASFILPKKPANLLKSVLLKEDDAIEMAFDSKNALFKLKSHTLVCRLIEGNYPNYNAVIPANNPNKVLVDRIELVNGIKRVAVCSNPTTNLIRMDISGNQINLTAQDIDFSVSANETISCSYDGQAISIGFKSTFLVEILSNMETPTVVVELADSTRAGVFKPVYDDKQTSATLMLLMPMMINA</sequence>
<keyword evidence="4 10" id="KW-0963">Cytoplasm</keyword>
<evidence type="ECO:0000256" key="10">
    <source>
        <dbReference type="PIRNR" id="PIRNR000804"/>
    </source>
</evidence>
<evidence type="ECO:0000256" key="5">
    <source>
        <dbReference type="ARBA" id="ARBA00022679"/>
    </source>
</evidence>
<comment type="function">
    <text evidence="10">Confers DNA tethering and processivity to DNA polymerases and other proteins. Acts as a clamp, forming a ring around DNA (a reaction catalyzed by the clamp-loading complex) which diffuses in an ATP-independent manner freely and bidirectionally along dsDNA. Initially characterized for its ability to contact the catalytic subunit of DNA polymerase III (Pol III), a complex, multichain enzyme responsible for most of the replicative synthesis in bacteria; Pol III exhibits 3'-5' exonuclease proofreading activity. The beta chain is required for initiation of replication as well as for processivity of DNA replication.</text>
</comment>
<evidence type="ECO:0000259" key="13">
    <source>
        <dbReference type="Pfam" id="PF02768"/>
    </source>
</evidence>
<dbReference type="InterPro" id="IPR001001">
    <property type="entry name" value="DNA_polIII_beta"/>
</dbReference>
<evidence type="ECO:0000259" key="12">
    <source>
        <dbReference type="Pfam" id="PF02767"/>
    </source>
</evidence>
<keyword evidence="8 10" id="KW-0239">DNA-directed DNA polymerase</keyword>
<comment type="similarity">
    <text evidence="2 10">Belongs to the beta sliding clamp family.</text>
</comment>
<keyword evidence="9" id="KW-0238">DNA-binding</keyword>
<dbReference type="GO" id="GO:0003887">
    <property type="term" value="F:DNA-directed DNA polymerase activity"/>
    <property type="evidence" value="ECO:0007669"/>
    <property type="project" value="UniProtKB-UniRule"/>
</dbReference>
<dbReference type="GO" id="GO:0006271">
    <property type="term" value="P:DNA strand elongation involved in DNA replication"/>
    <property type="evidence" value="ECO:0007669"/>
    <property type="project" value="TreeGrafter"/>
</dbReference>
<evidence type="ECO:0000256" key="8">
    <source>
        <dbReference type="ARBA" id="ARBA00022932"/>
    </source>
</evidence>
<dbReference type="InterPro" id="IPR022635">
    <property type="entry name" value="DNA_polIII_beta_C"/>
</dbReference>
<dbReference type="EMBL" id="FNRI01000001">
    <property type="protein sequence ID" value="SEA04068.1"/>
    <property type="molecule type" value="Genomic_DNA"/>
</dbReference>
<evidence type="ECO:0000256" key="1">
    <source>
        <dbReference type="ARBA" id="ARBA00004496"/>
    </source>
</evidence>
<gene>
    <name evidence="14" type="ORF">SAMN05444145_101370</name>
</gene>
<dbReference type="Pfam" id="PF02768">
    <property type="entry name" value="DNA_pol3_beta_3"/>
    <property type="match status" value="1"/>
</dbReference>
<evidence type="ECO:0000256" key="7">
    <source>
        <dbReference type="ARBA" id="ARBA00022705"/>
    </source>
</evidence>
<comment type="subunit">
    <text evidence="10">Forms a ring-shaped head-to-tail homodimer around DNA.</text>
</comment>
<feature type="domain" description="DNA polymerase III beta sliding clamp N-terminal" evidence="11">
    <location>
        <begin position="1"/>
        <end position="120"/>
    </location>
</feature>
<dbReference type="Gene3D" id="3.10.150.10">
    <property type="entry name" value="DNA Polymerase III, subunit A, domain 2"/>
    <property type="match status" value="1"/>
</dbReference>
<dbReference type="GO" id="GO:0008408">
    <property type="term" value="F:3'-5' exonuclease activity"/>
    <property type="evidence" value="ECO:0007669"/>
    <property type="project" value="InterPro"/>
</dbReference>
<reference evidence="14 15" key="1">
    <citation type="submission" date="2016-10" db="EMBL/GenBank/DDBJ databases">
        <authorList>
            <person name="de Groot N.N."/>
        </authorList>
    </citation>
    <scope>NUCLEOTIDE SEQUENCE [LARGE SCALE GENOMIC DNA]</scope>
    <source>
        <strain evidence="14 15">DSM 25383</strain>
    </source>
</reference>
<dbReference type="InterPro" id="IPR022637">
    <property type="entry name" value="DNA_polIII_beta_cen"/>
</dbReference>
<keyword evidence="6 10" id="KW-0548">Nucleotidyltransferase</keyword>
<organism evidence="14 15">
    <name type="scientific">Alistipes timonensis JC136</name>
    <dbReference type="NCBI Taxonomy" id="1033731"/>
    <lineage>
        <taxon>Bacteria</taxon>
        <taxon>Pseudomonadati</taxon>
        <taxon>Bacteroidota</taxon>
        <taxon>Bacteroidia</taxon>
        <taxon>Bacteroidales</taxon>
        <taxon>Rikenellaceae</taxon>
        <taxon>Alistipes</taxon>
    </lineage>
</organism>
<dbReference type="STRING" id="1033731.SAMN05444145_101370"/>
<dbReference type="AlphaFoldDB" id="A0A1H3XZU3"/>
<dbReference type="GO" id="GO:0005737">
    <property type="term" value="C:cytoplasm"/>
    <property type="evidence" value="ECO:0007669"/>
    <property type="project" value="UniProtKB-SubCell"/>
</dbReference>
<keyword evidence="5 10" id="KW-0808">Transferase</keyword>
<evidence type="ECO:0000256" key="6">
    <source>
        <dbReference type="ARBA" id="ARBA00022695"/>
    </source>
</evidence>
<dbReference type="InterPro" id="IPR046938">
    <property type="entry name" value="DNA_clamp_sf"/>
</dbReference>
<dbReference type="Gene3D" id="3.70.10.10">
    <property type="match status" value="1"/>
</dbReference>
<evidence type="ECO:0000313" key="14">
    <source>
        <dbReference type="EMBL" id="SEA04068.1"/>
    </source>
</evidence>
<accession>A0A1H3XZU3</accession>
<evidence type="ECO:0000256" key="4">
    <source>
        <dbReference type="ARBA" id="ARBA00022490"/>
    </source>
</evidence>
<dbReference type="OrthoDB" id="8421503at2"/>
<dbReference type="PANTHER" id="PTHR30478:SF0">
    <property type="entry name" value="BETA SLIDING CLAMP"/>
    <property type="match status" value="1"/>
</dbReference>
<dbReference type="Pfam" id="PF00712">
    <property type="entry name" value="DNA_pol3_beta"/>
    <property type="match status" value="1"/>
</dbReference>
<protein>
    <recommendedName>
        <fullName evidence="3 10">Beta sliding clamp</fullName>
    </recommendedName>
</protein>
<evidence type="ECO:0000256" key="2">
    <source>
        <dbReference type="ARBA" id="ARBA00010752"/>
    </source>
</evidence>
<dbReference type="GO" id="GO:0003677">
    <property type="term" value="F:DNA binding"/>
    <property type="evidence" value="ECO:0007669"/>
    <property type="project" value="UniProtKB-UniRule"/>
</dbReference>
<dbReference type="GO" id="GO:0009360">
    <property type="term" value="C:DNA polymerase III complex"/>
    <property type="evidence" value="ECO:0007669"/>
    <property type="project" value="InterPro"/>
</dbReference>
<proteinExistence type="inferred from homology"/>
<feature type="domain" description="DNA polymerase III beta sliding clamp C-terminal" evidence="13">
    <location>
        <begin position="248"/>
        <end position="362"/>
    </location>
</feature>
<evidence type="ECO:0000313" key="15">
    <source>
        <dbReference type="Proteomes" id="UP000183253"/>
    </source>
</evidence>
<dbReference type="PANTHER" id="PTHR30478">
    <property type="entry name" value="DNA POLYMERASE III SUBUNIT BETA"/>
    <property type="match status" value="1"/>
</dbReference>
<dbReference type="InterPro" id="IPR022634">
    <property type="entry name" value="DNA_polIII_beta_N"/>
</dbReference>
<feature type="domain" description="DNA polymerase III beta sliding clamp central" evidence="12">
    <location>
        <begin position="132"/>
        <end position="244"/>
    </location>
</feature>
<evidence type="ECO:0000256" key="3">
    <source>
        <dbReference type="ARBA" id="ARBA00021035"/>
    </source>
</evidence>
<name>A0A1H3XZU3_9BACT</name>
<dbReference type="PIRSF" id="PIRSF000804">
    <property type="entry name" value="DNA_pol_III_b"/>
    <property type="match status" value="1"/>
</dbReference>
<dbReference type="CDD" id="cd00140">
    <property type="entry name" value="beta_clamp"/>
    <property type="match status" value="1"/>
</dbReference>
<comment type="subcellular location">
    <subcellularLocation>
        <location evidence="1 10">Cytoplasm</location>
    </subcellularLocation>
</comment>
<dbReference type="Proteomes" id="UP000183253">
    <property type="component" value="Unassembled WGS sequence"/>
</dbReference>
<dbReference type="Pfam" id="PF02767">
    <property type="entry name" value="DNA_pol3_beta_2"/>
    <property type="match status" value="1"/>
</dbReference>